<evidence type="ECO:0000313" key="1">
    <source>
        <dbReference type="EMBL" id="AEA48060.1"/>
    </source>
</evidence>
<dbReference type="EMBL" id="CP002588">
    <property type="protein sequence ID" value="AEA48060.1"/>
    <property type="molecule type" value="Genomic_DNA"/>
</dbReference>
<dbReference type="AlphaFoldDB" id="F2KSJ0"/>
<reference evidence="1 2" key="1">
    <citation type="submission" date="2011-03" db="EMBL/GenBank/DDBJ databases">
        <title>The complete genome of Archaeoglobus veneficus SNP6.</title>
        <authorList>
            <consortium name="US DOE Joint Genome Institute (JGI-PGF)"/>
            <person name="Lucas S."/>
            <person name="Copeland A."/>
            <person name="Lapidus A."/>
            <person name="Bruce D."/>
            <person name="Goodwin L."/>
            <person name="Pitluck S."/>
            <person name="Kyrpides N."/>
            <person name="Mavromatis K."/>
            <person name="Pagani I."/>
            <person name="Ivanova N."/>
            <person name="Mikhailova N."/>
            <person name="Lu M."/>
            <person name="Detter J.C."/>
            <person name="Tapia R."/>
            <person name="Han C."/>
            <person name="Land M."/>
            <person name="Hauser L."/>
            <person name="Markowitz V."/>
            <person name="Cheng J.-F."/>
            <person name="Hugenholtz P."/>
            <person name="Woyke T."/>
            <person name="Wu D."/>
            <person name="Spring S."/>
            <person name="Brambilla E."/>
            <person name="Klenk H.-P."/>
            <person name="Eisen J.A."/>
        </authorList>
    </citation>
    <scope>NUCLEOTIDE SEQUENCE [LARGE SCALE GENOMIC DNA]</scope>
    <source>
        <strain>SNP6</strain>
    </source>
</reference>
<dbReference type="KEGG" id="ave:Arcve_2070"/>
<dbReference type="RefSeq" id="WP_013684711.1">
    <property type="nucleotide sequence ID" value="NC_015320.1"/>
</dbReference>
<sequence>MLQELAMLRVMAGTKRERRVAKEGSEDIPIELNIAAGGFEVIDYEQHEVAKRYLPLNEIITINVGSVPVKVLYNQSEYDADYVPAGGVIKQEHKSVRSLKVVNLDSTNAAKVIVRAKKKPITTNDVVRMMIP</sequence>
<name>F2KSJ0_ARCVS</name>
<evidence type="ECO:0000313" key="2">
    <source>
        <dbReference type="Proteomes" id="UP000008136"/>
    </source>
</evidence>
<dbReference type="HOGENOM" id="CLU_1912241_0_0_2"/>
<keyword evidence="2" id="KW-1185">Reference proteome</keyword>
<protein>
    <submittedName>
        <fullName evidence="1">Uncharacterized protein</fullName>
    </submittedName>
</protein>
<dbReference type="GeneID" id="10395204"/>
<organism evidence="1 2">
    <name type="scientific">Archaeoglobus veneficus (strain DSM 11195 / SNP6)</name>
    <dbReference type="NCBI Taxonomy" id="693661"/>
    <lineage>
        <taxon>Archaea</taxon>
        <taxon>Methanobacteriati</taxon>
        <taxon>Methanobacteriota</taxon>
        <taxon>Archaeoglobi</taxon>
        <taxon>Archaeoglobales</taxon>
        <taxon>Archaeoglobaceae</taxon>
        <taxon>Archaeoglobus</taxon>
    </lineage>
</organism>
<proteinExistence type="predicted"/>
<dbReference type="Proteomes" id="UP000008136">
    <property type="component" value="Chromosome"/>
</dbReference>
<dbReference type="STRING" id="693661.Arcve_2070"/>
<accession>F2KSJ0</accession>
<gene>
    <name evidence="1" type="ordered locus">Arcve_2070</name>
</gene>